<evidence type="ECO:0000256" key="12">
    <source>
        <dbReference type="SAM" id="Phobius"/>
    </source>
</evidence>
<sequence>MIFTQTFIGLTVPALFLAFLNSRSASAEPLPLDEEDPHKERGRHDPVKYRSFRNKYLLVYCLVMAGDWLQGPYIYALYKSHGLNMHDISLLFMTGYLSSALFGALLGSIADNYGRKRVCLWFTLLYSLSSTMATFPVMGFLFVGKVLAGISTSLLYSIFESWMVSQHFKEGFSPFTLAKTFSWATYLNGITAISCGLFADTIVDIFGEVAPFYAAVGCFGLGAALITIFWNENYGGTEVSFQFVYSVLTFLPLDHRIALVGAVQALFEGAMFSIISLWGPILEAADGTSNTLPFGIIFSSFMVSMMIGSSVFQLLTNLGWNPKTIGKITFFISGAALISTKLISVRQSRNSLQPGTQNWIFFCFNIFEFGCGMYYPMIGTLRSAYIPEESRSTIMNFFTIPWNVYVVFILLAVRKRVKNHHVHVESTILTRLVVVSVVCFNLCPHFTDHMQCQPICSTGHNPLFTFLTSSCSLSVVHDDRPVILVYSISTCCCILSSWVTMSPSIMYPLETDFLPADLQRPLKPLFFNCGLITCY</sequence>
<keyword evidence="9 12" id="KW-0472">Membrane</keyword>
<feature type="transmembrane region" description="Helical" evidence="12">
    <location>
        <begin position="395"/>
        <end position="413"/>
    </location>
</feature>
<dbReference type="Proteomes" id="UP000193498">
    <property type="component" value="Unassembled WGS sequence"/>
</dbReference>
<dbReference type="InterPro" id="IPR036259">
    <property type="entry name" value="MFS_trans_sf"/>
</dbReference>
<dbReference type="PANTHER" id="PTHR23516:SF1">
    <property type="entry name" value="MOLYBDATE-ANION TRANSPORTER"/>
    <property type="match status" value="1"/>
</dbReference>
<feature type="transmembrane region" description="Helical" evidence="12">
    <location>
        <begin position="90"/>
        <end position="109"/>
    </location>
</feature>
<keyword evidence="15" id="KW-1185">Reference proteome</keyword>
<name>A0A1Y1XT18_9FUNG</name>
<organism evidence="14 15">
    <name type="scientific">Basidiobolus meristosporus CBS 931.73</name>
    <dbReference type="NCBI Taxonomy" id="1314790"/>
    <lineage>
        <taxon>Eukaryota</taxon>
        <taxon>Fungi</taxon>
        <taxon>Fungi incertae sedis</taxon>
        <taxon>Zoopagomycota</taxon>
        <taxon>Entomophthoromycotina</taxon>
        <taxon>Basidiobolomycetes</taxon>
        <taxon>Basidiobolales</taxon>
        <taxon>Basidiobolaceae</taxon>
        <taxon>Basidiobolus</taxon>
    </lineage>
</organism>
<evidence type="ECO:0000256" key="7">
    <source>
        <dbReference type="ARBA" id="ARBA00022989"/>
    </source>
</evidence>
<accession>A0A1Y1XT18</accession>
<dbReference type="CDD" id="cd17487">
    <property type="entry name" value="MFS_MFSD5_like"/>
    <property type="match status" value="1"/>
</dbReference>
<keyword evidence="13" id="KW-0732">Signal</keyword>
<feature type="transmembrane region" description="Helical" evidence="12">
    <location>
        <begin position="324"/>
        <end position="344"/>
    </location>
</feature>
<evidence type="ECO:0000256" key="4">
    <source>
        <dbReference type="ARBA" id="ARBA00022448"/>
    </source>
</evidence>
<feature type="transmembrane region" description="Helical" evidence="12">
    <location>
        <begin position="356"/>
        <end position="375"/>
    </location>
</feature>
<dbReference type="InterPro" id="IPR008509">
    <property type="entry name" value="MOT2/MFSD5"/>
</dbReference>
<evidence type="ECO:0000256" key="1">
    <source>
        <dbReference type="ARBA" id="ARBA00003019"/>
    </source>
</evidence>
<dbReference type="GO" id="GO:0015098">
    <property type="term" value="F:molybdate ion transmembrane transporter activity"/>
    <property type="evidence" value="ECO:0007669"/>
    <property type="project" value="InterPro"/>
</dbReference>
<comment type="function">
    <text evidence="1">Mediates high-affinity intracellular uptake of the rare oligo-element molybdenum.</text>
</comment>
<dbReference type="Pfam" id="PF05631">
    <property type="entry name" value="MFS_5"/>
    <property type="match status" value="1"/>
</dbReference>
<feature type="transmembrane region" description="Helical" evidence="12">
    <location>
        <begin position="257"/>
        <end position="279"/>
    </location>
</feature>
<feature type="transmembrane region" description="Helical" evidence="12">
    <location>
        <begin position="57"/>
        <end position="78"/>
    </location>
</feature>
<feature type="chain" id="PRO_5012327417" description="Molybdate-anion transporter" evidence="13">
    <location>
        <begin position="28"/>
        <end position="535"/>
    </location>
</feature>
<keyword evidence="6 12" id="KW-0812">Transmembrane</keyword>
<dbReference type="EMBL" id="MCFE01000492">
    <property type="protein sequence ID" value="ORX88880.1"/>
    <property type="molecule type" value="Genomic_DNA"/>
</dbReference>
<evidence type="ECO:0000313" key="14">
    <source>
        <dbReference type="EMBL" id="ORX88880.1"/>
    </source>
</evidence>
<evidence type="ECO:0000256" key="3">
    <source>
        <dbReference type="ARBA" id="ARBA00021242"/>
    </source>
</evidence>
<comment type="subcellular location">
    <subcellularLocation>
        <location evidence="2">Cell membrane</location>
        <topology evidence="2">Multi-pass membrane protein</topology>
    </subcellularLocation>
</comment>
<dbReference type="Gene3D" id="1.20.1250.20">
    <property type="entry name" value="MFS general substrate transporter like domains"/>
    <property type="match status" value="1"/>
</dbReference>
<evidence type="ECO:0000256" key="13">
    <source>
        <dbReference type="SAM" id="SignalP"/>
    </source>
</evidence>
<feature type="transmembrane region" description="Helical" evidence="12">
    <location>
        <begin position="210"/>
        <end position="230"/>
    </location>
</feature>
<proteinExistence type="predicted"/>
<comment type="caution">
    <text evidence="14">The sequence shown here is derived from an EMBL/GenBank/DDBJ whole genome shotgun (WGS) entry which is preliminary data.</text>
</comment>
<evidence type="ECO:0000256" key="6">
    <source>
        <dbReference type="ARBA" id="ARBA00022692"/>
    </source>
</evidence>
<dbReference type="GO" id="GO:0006811">
    <property type="term" value="P:monoatomic ion transport"/>
    <property type="evidence" value="ECO:0007669"/>
    <property type="project" value="UniProtKB-KW"/>
</dbReference>
<evidence type="ECO:0000256" key="11">
    <source>
        <dbReference type="ARBA" id="ARBA00032555"/>
    </source>
</evidence>
<evidence type="ECO:0000313" key="15">
    <source>
        <dbReference type="Proteomes" id="UP000193498"/>
    </source>
</evidence>
<evidence type="ECO:0000256" key="2">
    <source>
        <dbReference type="ARBA" id="ARBA00004651"/>
    </source>
</evidence>
<dbReference type="PANTHER" id="PTHR23516">
    <property type="entry name" value="SAM (S-ADENOSYL METHIONINE) TRANSPORTER"/>
    <property type="match status" value="1"/>
</dbReference>
<evidence type="ECO:0000256" key="9">
    <source>
        <dbReference type="ARBA" id="ARBA00023136"/>
    </source>
</evidence>
<dbReference type="AlphaFoldDB" id="A0A1Y1XT18"/>
<dbReference type="SUPFAM" id="SSF103473">
    <property type="entry name" value="MFS general substrate transporter"/>
    <property type="match status" value="1"/>
</dbReference>
<keyword evidence="8" id="KW-0406">Ion transport</keyword>
<dbReference type="InParanoid" id="A0A1Y1XT18"/>
<evidence type="ECO:0000256" key="10">
    <source>
        <dbReference type="ARBA" id="ARBA00030646"/>
    </source>
</evidence>
<keyword evidence="7 12" id="KW-1133">Transmembrane helix</keyword>
<reference evidence="14 15" key="1">
    <citation type="submission" date="2016-07" db="EMBL/GenBank/DDBJ databases">
        <title>Pervasive Adenine N6-methylation of Active Genes in Fungi.</title>
        <authorList>
            <consortium name="DOE Joint Genome Institute"/>
            <person name="Mondo S.J."/>
            <person name="Dannebaum R.O."/>
            <person name="Kuo R.C."/>
            <person name="Labutti K."/>
            <person name="Haridas S."/>
            <person name="Kuo A."/>
            <person name="Salamov A."/>
            <person name="Ahrendt S.R."/>
            <person name="Lipzen A."/>
            <person name="Sullivan W."/>
            <person name="Andreopoulos W.B."/>
            <person name="Clum A."/>
            <person name="Lindquist E."/>
            <person name="Daum C."/>
            <person name="Ramamoorthy G.K."/>
            <person name="Gryganskyi A."/>
            <person name="Culley D."/>
            <person name="Magnuson J.K."/>
            <person name="James T.Y."/>
            <person name="O'Malley M.A."/>
            <person name="Stajich J.E."/>
            <person name="Spatafora J.W."/>
            <person name="Visel A."/>
            <person name="Grigoriev I.V."/>
        </authorList>
    </citation>
    <scope>NUCLEOTIDE SEQUENCE [LARGE SCALE GENOMIC DNA]</scope>
    <source>
        <strain evidence="14 15">CBS 931.73</strain>
    </source>
</reference>
<feature type="transmembrane region" description="Helical" evidence="12">
    <location>
        <begin position="121"/>
        <end position="141"/>
    </location>
</feature>
<feature type="signal peptide" evidence="13">
    <location>
        <begin position="1"/>
        <end position="27"/>
    </location>
</feature>
<gene>
    <name evidence="14" type="ORF">K493DRAFT_235328</name>
</gene>
<protein>
    <recommendedName>
        <fullName evidence="3">Molybdate-anion transporter</fullName>
    </recommendedName>
    <alternativeName>
        <fullName evidence="10">Major facilitator superfamily domain-containing protein 5</fullName>
    </alternativeName>
    <alternativeName>
        <fullName evidence="11">Molybdate transporter 2 homolog</fullName>
    </alternativeName>
</protein>
<keyword evidence="5" id="KW-1003">Cell membrane</keyword>
<feature type="transmembrane region" description="Helical" evidence="12">
    <location>
        <begin position="183"/>
        <end position="203"/>
    </location>
</feature>
<evidence type="ECO:0000256" key="8">
    <source>
        <dbReference type="ARBA" id="ARBA00023065"/>
    </source>
</evidence>
<feature type="transmembrane region" description="Helical" evidence="12">
    <location>
        <begin position="291"/>
        <end position="312"/>
    </location>
</feature>
<evidence type="ECO:0000256" key="5">
    <source>
        <dbReference type="ARBA" id="ARBA00022475"/>
    </source>
</evidence>
<dbReference type="OrthoDB" id="263957at2759"/>
<keyword evidence="4" id="KW-0813">Transport</keyword>
<dbReference type="GO" id="GO:0005886">
    <property type="term" value="C:plasma membrane"/>
    <property type="evidence" value="ECO:0007669"/>
    <property type="project" value="UniProtKB-SubCell"/>
</dbReference>